<dbReference type="EMBL" id="KV425882">
    <property type="protein sequence ID" value="KZW04281.1"/>
    <property type="molecule type" value="Genomic_DNA"/>
</dbReference>
<evidence type="ECO:0000256" key="2">
    <source>
        <dbReference type="ARBA" id="ARBA00004496"/>
    </source>
</evidence>
<dbReference type="GO" id="GO:0005783">
    <property type="term" value="C:endoplasmic reticulum"/>
    <property type="evidence" value="ECO:0007669"/>
    <property type="project" value="UniProtKB-SubCell"/>
</dbReference>
<comment type="function">
    <text evidence="10">Plays an important role in control of proteasome function. Inhibits the hydrolysis of protein and peptide substrates by the 20S proteasome. Also inhibits the activation of the proteasome by the proteasome regulatory proteins PA700 and PA28.</text>
</comment>
<feature type="domain" description="PI31 proteasome regulator C-terminal" evidence="12">
    <location>
        <begin position="228"/>
        <end position="305"/>
    </location>
</feature>
<dbReference type="Pfam" id="PF08577">
    <property type="entry name" value="PI31_Prot_C"/>
    <property type="match status" value="1"/>
</dbReference>
<organism evidence="14 15">
    <name type="scientific">Exidia glandulosa HHB12029</name>
    <dbReference type="NCBI Taxonomy" id="1314781"/>
    <lineage>
        <taxon>Eukaryota</taxon>
        <taxon>Fungi</taxon>
        <taxon>Dikarya</taxon>
        <taxon>Basidiomycota</taxon>
        <taxon>Agaricomycotina</taxon>
        <taxon>Agaricomycetes</taxon>
        <taxon>Auriculariales</taxon>
        <taxon>Exidiaceae</taxon>
        <taxon>Exidia</taxon>
    </lineage>
</organism>
<dbReference type="GO" id="GO:0004866">
    <property type="term" value="F:endopeptidase inhibitor activity"/>
    <property type="evidence" value="ECO:0007669"/>
    <property type="project" value="InterPro"/>
</dbReference>
<evidence type="ECO:0000259" key="12">
    <source>
        <dbReference type="Pfam" id="PF08577"/>
    </source>
</evidence>
<evidence type="ECO:0000259" key="13">
    <source>
        <dbReference type="Pfam" id="PF11566"/>
    </source>
</evidence>
<evidence type="ECO:0000256" key="4">
    <source>
        <dbReference type="ARBA" id="ARBA00022481"/>
    </source>
</evidence>
<dbReference type="InterPro" id="IPR021625">
    <property type="entry name" value="PI31_Prot_N"/>
</dbReference>
<feature type="region of interest" description="Disordered" evidence="11">
    <location>
        <begin position="168"/>
        <end position="230"/>
    </location>
</feature>
<dbReference type="PANTHER" id="PTHR13266">
    <property type="entry name" value="PROTEASOME INHIBITOR"/>
    <property type="match status" value="1"/>
</dbReference>
<keyword evidence="6" id="KW-0597">Phosphoprotein</keyword>
<keyword evidence="4" id="KW-0488">Methylation</keyword>
<dbReference type="Gene3D" id="3.40.1000.30">
    <property type="match status" value="1"/>
</dbReference>
<evidence type="ECO:0000256" key="6">
    <source>
        <dbReference type="ARBA" id="ARBA00022553"/>
    </source>
</evidence>
<dbReference type="STRING" id="1314781.A0A165QZI3"/>
<dbReference type="Proteomes" id="UP000077266">
    <property type="component" value="Unassembled WGS sequence"/>
</dbReference>
<dbReference type="GO" id="GO:0070628">
    <property type="term" value="F:proteasome binding"/>
    <property type="evidence" value="ECO:0007669"/>
    <property type="project" value="InterPro"/>
</dbReference>
<dbReference type="PANTHER" id="PTHR13266:SF1">
    <property type="entry name" value="PROTEASOME INHIBITOR PI31 SUBUNIT"/>
    <property type="match status" value="1"/>
</dbReference>
<evidence type="ECO:0000256" key="5">
    <source>
        <dbReference type="ARBA" id="ARBA00022490"/>
    </source>
</evidence>
<keyword evidence="8" id="KW-0647">Proteasome</keyword>
<dbReference type="Pfam" id="PF11566">
    <property type="entry name" value="PI31_Prot_N"/>
    <property type="match status" value="1"/>
</dbReference>
<evidence type="ECO:0000256" key="1">
    <source>
        <dbReference type="ARBA" id="ARBA00004240"/>
    </source>
</evidence>
<evidence type="ECO:0000256" key="7">
    <source>
        <dbReference type="ARBA" id="ARBA00022824"/>
    </source>
</evidence>
<dbReference type="GO" id="GO:0000502">
    <property type="term" value="C:proteasome complex"/>
    <property type="evidence" value="ECO:0007669"/>
    <property type="project" value="UniProtKB-KW"/>
</dbReference>
<feature type="region of interest" description="Disordered" evidence="11">
    <location>
        <begin position="272"/>
        <end position="340"/>
    </location>
</feature>
<reference evidence="14 15" key="1">
    <citation type="journal article" date="2016" name="Mol. Biol. Evol.">
        <title>Comparative Genomics of Early-Diverging Mushroom-Forming Fungi Provides Insights into the Origins of Lignocellulose Decay Capabilities.</title>
        <authorList>
            <person name="Nagy L.G."/>
            <person name="Riley R."/>
            <person name="Tritt A."/>
            <person name="Adam C."/>
            <person name="Daum C."/>
            <person name="Floudas D."/>
            <person name="Sun H."/>
            <person name="Yadav J.S."/>
            <person name="Pangilinan J."/>
            <person name="Larsson K.H."/>
            <person name="Matsuura K."/>
            <person name="Barry K."/>
            <person name="Labutti K."/>
            <person name="Kuo R."/>
            <person name="Ohm R.A."/>
            <person name="Bhattacharya S.S."/>
            <person name="Shirouzu T."/>
            <person name="Yoshinaga Y."/>
            <person name="Martin F.M."/>
            <person name="Grigoriev I.V."/>
            <person name="Hibbett D.S."/>
        </authorList>
    </citation>
    <scope>NUCLEOTIDE SEQUENCE [LARGE SCALE GENOMIC DNA]</scope>
    <source>
        <strain evidence="14 15">HHB12029</strain>
    </source>
</reference>
<gene>
    <name evidence="14" type="ORF">EXIGLDRAFT_828191</name>
</gene>
<comment type="subcellular location">
    <subcellularLocation>
        <location evidence="2">Cytoplasm</location>
    </subcellularLocation>
    <subcellularLocation>
        <location evidence="1">Endoplasmic reticulum</location>
    </subcellularLocation>
</comment>
<sequence>MSALDPSALLSLLPSLLPQDGKKLSSPTDALAVLFHTMLTALEFRLVAIDDDSVHQHAESNVLPPQWTAHPGTHTFRYKHTQSSLEFVLKIIRLASRTVVNAITTETDKVAVLDIQTKDFTSQAFFPYDFLNANPLVHGYISSARVSDLASSFKTQIVQKILPGLRKDGYQDSSETAGQAVIPPSTSGPSRERPAPAQPRQPAPQQPFDPGHPFGEPVYPRGGNPLEIGRRDREPIITDPFAPPHLGPPMGGGGMFVGPDDPILGGGGWGGPARPARGGGGPWGGDGFLPPMGAPPGARFDPVGPFGPGQGQGGPRLPRRDGNPDNDEFMPPGFGSDMII</sequence>
<feature type="compositionally biased region" description="Pro residues" evidence="11">
    <location>
        <begin position="196"/>
        <end position="207"/>
    </location>
</feature>
<protein>
    <submittedName>
        <fullName evidence="14">Uncharacterized protein</fullName>
    </submittedName>
</protein>
<evidence type="ECO:0000256" key="11">
    <source>
        <dbReference type="SAM" id="MobiDB-lite"/>
    </source>
</evidence>
<evidence type="ECO:0000256" key="8">
    <source>
        <dbReference type="ARBA" id="ARBA00022942"/>
    </source>
</evidence>
<keyword evidence="5" id="KW-0963">Cytoplasm</keyword>
<evidence type="ECO:0000313" key="14">
    <source>
        <dbReference type="EMBL" id="KZW04281.1"/>
    </source>
</evidence>
<feature type="compositionally biased region" description="Gly residues" evidence="11">
    <location>
        <begin position="272"/>
        <end position="287"/>
    </location>
</feature>
<keyword evidence="7" id="KW-0256">Endoplasmic reticulum</keyword>
<comment type="similarity">
    <text evidence="3">Belongs to the proteasome inhibitor PI31 family.</text>
</comment>
<dbReference type="GO" id="GO:0043161">
    <property type="term" value="P:proteasome-mediated ubiquitin-dependent protein catabolic process"/>
    <property type="evidence" value="ECO:0007669"/>
    <property type="project" value="InterPro"/>
</dbReference>
<evidence type="ECO:0000256" key="3">
    <source>
        <dbReference type="ARBA" id="ARBA00006405"/>
    </source>
</evidence>
<dbReference type="InParanoid" id="A0A165QZI3"/>
<feature type="domain" description="PI31 proteasome regulator N-terminal" evidence="13">
    <location>
        <begin position="22"/>
        <end position="168"/>
    </location>
</feature>
<keyword evidence="15" id="KW-1185">Reference proteome</keyword>
<name>A0A165QZI3_EXIGL</name>
<keyword evidence="9" id="KW-0007">Acetylation</keyword>
<dbReference type="AlphaFoldDB" id="A0A165QZI3"/>
<dbReference type="InterPro" id="IPR013886">
    <property type="entry name" value="PI31_Prot_C"/>
</dbReference>
<dbReference type="InterPro" id="IPR045128">
    <property type="entry name" value="PI31-like"/>
</dbReference>
<evidence type="ECO:0000256" key="9">
    <source>
        <dbReference type="ARBA" id="ARBA00022990"/>
    </source>
</evidence>
<proteinExistence type="inferred from homology"/>
<evidence type="ECO:0000313" key="15">
    <source>
        <dbReference type="Proteomes" id="UP000077266"/>
    </source>
</evidence>
<accession>A0A165QZI3</accession>
<evidence type="ECO:0000256" key="10">
    <source>
        <dbReference type="ARBA" id="ARBA00024805"/>
    </source>
</evidence>
<dbReference type="OrthoDB" id="68090at2759"/>